<organism evidence="2 3">
    <name type="scientific">Dentiscutata erythropus</name>
    <dbReference type="NCBI Taxonomy" id="1348616"/>
    <lineage>
        <taxon>Eukaryota</taxon>
        <taxon>Fungi</taxon>
        <taxon>Fungi incertae sedis</taxon>
        <taxon>Mucoromycota</taxon>
        <taxon>Glomeromycotina</taxon>
        <taxon>Glomeromycetes</taxon>
        <taxon>Diversisporales</taxon>
        <taxon>Gigasporaceae</taxon>
        <taxon>Dentiscutata</taxon>
    </lineage>
</organism>
<proteinExistence type="predicted"/>
<feature type="domain" description="MACPF-like" evidence="1">
    <location>
        <begin position="107"/>
        <end position="321"/>
    </location>
</feature>
<evidence type="ECO:0000259" key="1">
    <source>
        <dbReference type="Pfam" id="PF22693"/>
    </source>
</evidence>
<dbReference type="EMBL" id="CAJVPY010000955">
    <property type="protein sequence ID" value="CAG8500417.1"/>
    <property type="molecule type" value="Genomic_DNA"/>
</dbReference>
<dbReference type="InterPro" id="IPR054586">
    <property type="entry name" value="MACPF_1_fungal"/>
</dbReference>
<dbReference type="Pfam" id="PF22693">
    <property type="entry name" value="MACPF_1"/>
    <property type="match status" value="1"/>
</dbReference>
<evidence type="ECO:0000313" key="3">
    <source>
        <dbReference type="Proteomes" id="UP000789405"/>
    </source>
</evidence>
<sequence>MIIRKKLNRFTDAVDNDNIVLDTVHNRKLDDKIKNNSIESNQDFNLNQLKEEKGFKLNENSIESANNQAFEIDISKTKLVQSTIARTYYSKCELSCDVSCKRSLILETSIEAALDWFSASLGLSRKTSKQKHEYYMQSTEHLHNVYIRAELTIQNSCISPNESYVRDIENAVKDTYTTNDKIQNLRQVSEKYGHFYAHSLFIGGAIIKDIEHTESLSENSTSKSTRAQVDIGPNLPNNTLRARVDVDITRENVNNMKFSNSNKEQNVRTIGGDELSYDDQDPSTLKPWIESLRKPITWKIIGYKKIYPLFELLDEELQKKVLKALGPRILKSGIEVARFNGDPGEFKPHICNLTSQIYEIKNIDQCQIFASIVSKEEDNVFSLHVDFEDRNPMLPVIVVHHIQWNDSRIKKFLKKIKNYYEAKLCWIIVGVPTSFDFEQIHHPLTLASGTYSASESENLCIVEIPNCESLNFNQTCVLCTCKLEATKTIQLTQPPPVQQIKYNPQDSKIVVGTHFTPCNKSACLFAYNFEKNFVYDETILQKMSLFFCAVDGKNSSQMHNYGQMCVEWHKSGNVYCGKNTEDKKTLSMLTDSLERPILVNQLFDNCSNCQHHGFININNSGKIIYGQLNKKQLKIANRIAFLSV</sequence>
<keyword evidence="3" id="KW-1185">Reference proteome</keyword>
<gene>
    <name evidence="2" type="ORF">DERYTH_LOCUS2872</name>
</gene>
<name>A0A9N9F021_9GLOM</name>
<reference evidence="2" key="1">
    <citation type="submission" date="2021-06" db="EMBL/GenBank/DDBJ databases">
        <authorList>
            <person name="Kallberg Y."/>
            <person name="Tangrot J."/>
            <person name="Rosling A."/>
        </authorList>
    </citation>
    <scope>NUCLEOTIDE SEQUENCE</scope>
    <source>
        <strain evidence="2">MA453B</strain>
    </source>
</reference>
<comment type="caution">
    <text evidence="2">The sequence shown here is derived from an EMBL/GenBank/DDBJ whole genome shotgun (WGS) entry which is preliminary data.</text>
</comment>
<protein>
    <submittedName>
        <fullName evidence="2">27546_t:CDS:1</fullName>
    </submittedName>
</protein>
<accession>A0A9N9F021</accession>
<dbReference type="Proteomes" id="UP000789405">
    <property type="component" value="Unassembled WGS sequence"/>
</dbReference>
<evidence type="ECO:0000313" key="2">
    <source>
        <dbReference type="EMBL" id="CAG8500417.1"/>
    </source>
</evidence>
<dbReference type="OrthoDB" id="2346449at2759"/>
<dbReference type="AlphaFoldDB" id="A0A9N9F021"/>